<reference evidence="1 2" key="1">
    <citation type="journal article" date="2023" name="Plants (Basel)">
        <title>Bridging the Gap: Combining Genomics and Transcriptomics Approaches to Understand Stylosanthes scabra, an Orphan Legume from the Brazilian Caatinga.</title>
        <authorList>
            <person name="Ferreira-Neto J.R.C."/>
            <person name="da Silva M.D."/>
            <person name="Binneck E."/>
            <person name="de Melo N.F."/>
            <person name="da Silva R.H."/>
            <person name="de Melo A.L.T.M."/>
            <person name="Pandolfi V."/>
            <person name="Bustamante F.O."/>
            <person name="Brasileiro-Vidal A.C."/>
            <person name="Benko-Iseppon A.M."/>
        </authorList>
    </citation>
    <scope>NUCLEOTIDE SEQUENCE [LARGE SCALE GENOMIC DNA]</scope>
    <source>
        <tissue evidence="1">Leaves</tissue>
    </source>
</reference>
<keyword evidence="2" id="KW-1185">Reference proteome</keyword>
<dbReference type="Proteomes" id="UP001341840">
    <property type="component" value="Unassembled WGS sequence"/>
</dbReference>
<proteinExistence type="predicted"/>
<dbReference type="EMBL" id="JASCZI010002145">
    <property type="protein sequence ID" value="MED6115897.1"/>
    <property type="molecule type" value="Genomic_DNA"/>
</dbReference>
<feature type="non-terminal residue" evidence="1">
    <location>
        <position position="93"/>
    </location>
</feature>
<sequence length="93" mass="10674">MEDEEGERERLDLVEAEGGRWSFSPPLCRCCFDHLKPETPTIPVALKACPPRYDAGLSFSFLVSSLRQPHHFVVHLIEMSGGNKMRECRERDE</sequence>
<accession>A0ABU6QWC1</accession>
<evidence type="ECO:0000313" key="1">
    <source>
        <dbReference type="EMBL" id="MED6115897.1"/>
    </source>
</evidence>
<evidence type="ECO:0000313" key="2">
    <source>
        <dbReference type="Proteomes" id="UP001341840"/>
    </source>
</evidence>
<organism evidence="1 2">
    <name type="scientific">Stylosanthes scabra</name>
    <dbReference type="NCBI Taxonomy" id="79078"/>
    <lineage>
        <taxon>Eukaryota</taxon>
        <taxon>Viridiplantae</taxon>
        <taxon>Streptophyta</taxon>
        <taxon>Embryophyta</taxon>
        <taxon>Tracheophyta</taxon>
        <taxon>Spermatophyta</taxon>
        <taxon>Magnoliopsida</taxon>
        <taxon>eudicotyledons</taxon>
        <taxon>Gunneridae</taxon>
        <taxon>Pentapetalae</taxon>
        <taxon>rosids</taxon>
        <taxon>fabids</taxon>
        <taxon>Fabales</taxon>
        <taxon>Fabaceae</taxon>
        <taxon>Papilionoideae</taxon>
        <taxon>50 kb inversion clade</taxon>
        <taxon>dalbergioids sensu lato</taxon>
        <taxon>Dalbergieae</taxon>
        <taxon>Pterocarpus clade</taxon>
        <taxon>Stylosanthes</taxon>
    </lineage>
</organism>
<protein>
    <submittedName>
        <fullName evidence="1">Uncharacterized protein</fullName>
    </submittedName>
</protein>
<gene>
    <name evidence="1" type="ORF">PIB30_095059</name>
</gene>
<name>A0ABU6QWC1_9FABA</name>
<comment type="caution">
    <text evidence="1">The sequence shown here is derived from an EMBL/GenBank/DDBJ whole genome shotgun (WGS) entry which is preliminary data.</text>
</comment>